<dbReference type="EMBL" id="AGNK02005378">
    <property type="status" value="NOT_ANNOTATED_CDS"/>
    <property type="molecule type" value="Genomic_DNA"/>
</dbReference>
<dbReference type="Gene3D" id="3.30.60.30">
    <property type="match status" value="1"/>
</dbReference>
<reference evidence="4" key="2">
    <citation type="submission" date="2018-08" db="UniProtKB">
        <authorList>
            <consortium name="EnsemblPlants"/>
        </authorList>
    </citation>
    <scope>IDENTIFICATION</scope>
    <source>
        <strain evidence="4">Yugu1</strain>
    </source>
</reference>
<evidence type="ECO:0000313" key="4">
    <source>
        <dbReference type="EnsemblPlants" id="KQK87249"/>
    </source>
</evidence>
<comment type="similarity">
    <text evidence="1">Belongs to the protease inhibitor I20 (potato type II proteinase inhibitor) family.</text>
</comment>
<keyword evidence="3" id="KW-0732">Signal</keyword>
<feature type="chain" id="PRO_5010129026" evidence="3">
    <location>
        <begin position="34"/>
        <end position="92"/>
    </location>
</feature>
<dbReference type="Pfam" id="PF02428">
    <property type="entry name" value="Prot_inhib_II"/>
    <property type="match status" value="1"/>
</dbReference>
<feature type="signal peptide" evidence="3">
    <location>
        <begin position="1"/>
        <end position="33"/>
    </location>
</feature>
<evidence type="ECO:0000313" key="5">
    <source>
        <dbReference type="Proteomes" id="UP000004995"/>
    </source>
</evidence>
<dbReference type="OMA" id="DEGCKLY"/>
<dbReference type="InterPro" id="IPR051391">
    <property type="entry name" value="Protease_inhibitor_I20"/>
</dbReference>
<accession>K4AKH4</accession>
<dbReference type="PANTHER" id="PTHR33832:SF15">
    <property type="entry name" value="SERINE-TYPE ENDOPEPTIDASE INHIBITOR"/>
    <property type="match status" value="1"/>
</dbReference>
<dbReference type="InParanoid" id="K4AKH4"/>
<dbReference type="SUPFAM" id="SSF100897">
    <property type="entry name" value="Plant proteinase inhibitors"/>
    <property type="match status" value="1"/>
</dbReference>
<name>K4AKH4_SETIT</name>
<dbReference type="GO" id="GO:0004867">
    <property type="term" value="F:serine-type endopeptidase inhibitor activity"/>
    <property type="evidence" value="ECO:0007669"/>
    <property type="project" value="UniProtKB-KW"/>
</dbReference>
<evidence type="ECO:0000256" key="3">
    <source>
        <dbReference type="SAM" id="SignalP"/>
    </source>
</evidence>
<dbReference type="HOGENOM" id="CLU_161679_2_0_1"/>
<dbReference type="eggNOG" id="ENOG502SD2M">
    <property type="taxonomic scope" value="Eukaryota"/>
</dbReference>
<keyword evidence="2" id="KW-0646">Protease inhibitor</keyword>
<sequence length="92" mass="9851">SNRTCPPSKLALPVTFLLCGLMVIGCSIQSAEAKPGRVCAMYCLNGTYMTCPPKDPEKLPPACNCCLAKKRGCTIYLSDGGALYCMGRLLQE</sequence>
<dbReference type="AlphaFoldDB" id="K4AKH4"/>
<keyword evidence="5" id="KW-1185">Reference proteome</keyword>
<reference evidence="5" key="1">
    <citation type="journal article" date="2012" name="Nat. Biotechnol.">
        <title>Reference genome sequence of the model plant Setaria.</title>
        <authorList>
            <person name="Bennetzen J.L."/>
            <person name="Schmutz J."/>
            <person name="Wang H."/>
            <person name="Percifield R."/>
            <person name="Hawkins J."/>
            <person name="Pontaroli A.C."/>
            <person name="Estep M."/>
            <person name="Feng L."/>
            <person name="Vaughn J.N."/>
            <person name="Grimwood J."/>
            <person name="Jenkins J."/>
            <person name="Barry K."/>
            <person name="Lindquist E."/>
            <person name="Hellsten U."/>
            <person name="Deshpande S."/>
            <person name="Wang X."/>
            <person name="Wu X."/>
            <person name="Mitros T."/>
            <person name="Triplett J."/>
            <person name="Yang X."/>
            <person name="Ye C.Y."/>
            <person name="Mauro-Herrera M."/>
            <person name="Wang L."/>
            <person name="Li P."/>
            <person name="Sharma M."/>
            <person name="Sharma R."/>
            <person name="Ronald P.C."/>
            <person name="Panaud O."/>
            <person name="Kellogg E.A."/>
            <person name="Brutnell T.P."/>
            <person name="Doust A.N."/>
            <person name="Tuskan G.A."/>
            <person name="Rokhsar D."/>
            <person name="Devos K.M."/>
        </authorList>
    </citation>
    <scope>NUCLEOTIDE SEQUENCE [LARGE SCALE GENOMIC DNA]</scope>
    <source>
        <strain evidence="5">cv. Yugu1</strain>
    </source>
</reference>
<keyword evidence="2" id="KW-0722">Serine protease inhibitor</keyword>
<dbReference type="Proteomes" id="UP000004995">
    <property type="component" value="Unassembled WGS sequence"/>
</dbReference>
<evidence type="ECO:0000256" key="1">
    <source>
        <dbReference type="ARBA" id="ARBA00007766"/>
    </source>
</evidence>
<protein>
    <submittedName>
        <fullName evidence="4">Uncharacterized protein</fullName>
    </submittedName>
</protein>
<proteinExistence type="inferred from homology"/>
<organism evidence="4 5">
    <name type="scientific">Setaria italica</name>
    <name type="common">Foxtail millet</name>
    <name type="synonym">Panicum italicum</name>
    <dbReference type="NCBI Taxonomy" id="4555"/>
    <lineage>
        <taxon>Eukaryota</taxon>
        <taxon>Viridiplantae</taxon>
        <taxon>Streptophyta</taxon>
        <taxon>Embryophyta</taxon>
        <taxon>Tracheophyta</taxon>
        <taxon>Spermatophyta</taxon>
        <taxon>Magnoliopsida</taxon>
        <taxon>Liliopsida</taxon>
        <taxon>Poales</taxon>
        <taxon>Poaceae</taxon>
        <taxon>PACMAD clade</taxon>
        <taxon>Panicoideae</taxon>
        <taxon>Panicodae</taxon>
        <taxon>Paniceae</taxon>
        <taxon>Cenchrinae</taxon>
        <taxon>Setaria</taxon>
    </lineage>
</organism>
<dbReference type="PANTHER" id="PTHR33832">
    <property type="entry name" value="SERINE-TYPE ENDOPEPTIDASE INHIBITOR"/>
    <property type="match status" value="1"/>
</dbReference>
<dbReference type="InterPro" id="IPR003465">
    <property type="entry name" value="Prot_inh_I20"/>
</dbReference>
<dbReference type="EnsemblPlants" id="KQK87249">
    <property type="protein sequence ID" value="KQK87249"/>
    <property type="gene ID" value="SETIT_039397mg"/>
</dbReference>
<dbReference type="Gramene" id="KQK87249">
    <property type="protein sequence ID" value="KQK87249"/>
    <property type="gene ID" value="SETIT_039397mg"/>
</dbReference>
<evidence type="ECO:0000256" key="2">
    <source>
        <dbReference type="ARBA" id="ARBA00022900"/>
    </source>
</evidence>